<gene>
    <name evidence="2" type="ORF">ZIOFF_063274</name>
</gene>
<evidence type="ECO:0000256" key="1">
    <source>
        <dbReference type="SAM" id="Phobius"/>
    </source>
</evidence>
<keyword evidence="1" id="KW-1133">Transmembrane helix</keyword>
<reference evidence="2 3" key="1">
    <citation type="submission" date="2020-08" db="EMBL/GenBank/DDBJ databases">
        <title>Plant Genome Project.</title>
        <authorList>
            <person name="Zhang R.-G."/>
        </authorList>
    </citation>
    <scope>NUCLEOTIDE SEQUENCE [LARGE SCALE GENOMIC DNA]</scope>
    <source>
        <tissue evidence="2">Rhizome</tissue>
    </source>
</reference>
<dbReference type="EMBL" id="JACMSC010000017">
    <property type="protein sequence ID" value="KAG6479800.1"/>
    <property type="molecule type" value="Genomic_DNA"/>
</dbReference>
<evidence type="ECO:0000313" key="2">
    <source>
        <dbReference type="EMBL" id="KAG6479800.1"/>
    </source>
</evidence>
<evidence type="ECO:0000313" key="3">
    <source>
        <dbReference type="Proteomes" id="UP000734854"/>
    </source>
</evidence>
<proteinExistence type="predicted"/>
<protein>
    <submittedName>
        <fullName evidence="2">Uncharacterized protein</fullName>
    </submittedName>
</protein>
<keyword evidence="3" id="KW-1185">Reference proteome</keyword>
<organism evidence="2 3">
    <name type="scientific">Zingiber officinale</name>
    <name type="common">Ginger</name>
    <name type="synonym">Amomum zingiber</name>
    <dbReference type="NCBI Taxonomy" id="94328"/>
    <lineage>
        <taxon>Eukaryota</taxon>
        <taxon>Viridiplantae</taxon>
        <taxon>Streptophyta</taxon>
        <taxon>Embryophyta</taxon>
        <taxon>Tracheophyta</taxon>
        <taxon>Spermatophyta</taxon>
        <taxon>Magnoliopsida</taxon>
        <taxon>Liliopsida</taxon>
        <taxon>Zingiberales</taxon>
        <taxon>Zingiberaceae</taxon>
        <taxon>Zingiber</taxon>
    </lineage>
</organism>
<keyword evidence="1" id="KW-0812">Transmembrane</keyword>
<dbReference type="AlphaFoldDB" id="A0A8J5K9P9"/>
<sequence length="286" mass="33139">MYETLLSEETSLIIGQSERKPEEAALLCIQFLQKQEQLVHNYEANKDEQCQSKRSMEFDNERLPFIEKQDEAVAPHAEEELIQLTWFHECMMKRRQVPAFGYWDYCDELPVTHYFELQAGLIRGHYYGDHEHEGVFSAPTHTAPVYQHHHRKAKKVGNATGDHKPYAKEQKGKQVRVVADLKQQATPRRSRASKAVDEDLYKIPPELLCQKPKRVEEVVEELVVRMYGTQQRSLKKLKTDVAFCVLRLLLLFPIFLLAFEFPFCGNFLKLGLMQKLGSDGICLALS</sequence>
<dbReference type="Proteomes" id="UP000734854">
    <property type="component" value="Unassembled WGS sequence"/>
</dbReference>
<keyword evidence="1" id="KW-0472">Membrane</keyword>
<accession>A0A8J5K9P9</accession>
<dbReference type="PANTHER" id="PTHR33699">
    <property type="entry name" value="EXPRESSED PROTEIN"/>
    <property type="match status" value="1"/>
</dbReference>
<comment type="caution">
    <text evidence="2">The sequence shown here is derived from an EMBL/GenBank/DDBJ whole genome shotgun (WGS) entry which is preliminary data.</text>
</comment>
<name>A0A8J5K9P9_ZINOF</name>
<dbReference type="PANTHER" id="PTHR33699:SF3">
    <property type="entry name" value="OS06G0347300 PROTEIN"/>
    <property type="match status" value="1"/>
</dbReference>
<feature type="transmembrane region" description="Helical" evidence="1">
    <location>
        <begin position="241"/>
        <end position="263"/>
    </location>
</feature>